<dbReference type="InterPro" id="IPR018130">
    <property type="entry name" value="Ribosomal_uS2_CS"/>
</dbReference>
<dbReference type="EMBL" id="DSYZ01000111">
    <property type="protein sequence ID" value="HGT83241.1"/>
    <property type="molecule type" value="Genomic_DNA"/>
</dbReference>
<accession>A0A7J3M301</accession>
<protein>
    <recommendedName>
        <fullName evidence="4 5">Small ribosomal subunit protein uS2</fullName>
    </recommendedName>
</protein>
<sequence length="197" mass="22423">MMEVEYEYLIPPEEYLAAGVHIGTQIKTGDMREFIFKVRQDGLYILDIKKLDQRIRACVKLLLRYEPSKILLVAARQYAQKPVKKFSEIVGTSYIVDRFVPGTLTNPNLKEYVEPEIVFVNDPAIDKQAIAEATKIGIPVIALCDTNNSTADIDLIIPTNNKGRKALALIYWLIAREIKKARGEDFPYTVEDFEAEL</sequence>
<evidence type="ECO:0000256" key="3">
    <source>
        <dbReference type="ARBA" id="ARBA00023274"/>
    </source>
</evidence>
<comment type="caution">
    <text evidence="7">The sequence shown here is derived from an EMBL/GenBank/DDBJ whole genome shotgun (WGS) entry which is preliminary data.</text>
</comment>
<dbReference type="HAMAP" id="MF_00291_B">
    <property type="entry name" value="Ribosomal_uS2_B"/>
    <property type="match status" value="1"/>
</dbReference>
<reference evidence="7" key="1">
    <citation type="journal article" date="2020" name="mSystems">
        <title>Genome- and Community-Level Interaction Insights into Carbon Utilization and Element Cycling Functions of Hydrothermarchaeota in Hydrothermal Sediment.</title>
        <authorList>
            <person name="Zhou Z."/>
            <person name="Liu Y."/>
            <person name="Xu W."/>
            <person name="Pan J."/>
            <person name="Luo Z.H."/>
            <person name="Li M."/>
        </authorList>
    </citation>
    <scope>NUCLEOTIDE SEQUENCE [LARGE SCALE GENOMIC DNA]</scope>
    <source>
        <strain evidence="7">SpSt-587</strain>
    </source>
</reference>
<keyword evidence="3 5" id="KW-0687">Ribonucleoprotein</keyword>
<organism evidence="7">
    <name type="scientific">Archaeoglobus fulgidus</name>
    <dbReference type="NCBI Taxonomy" id="2234"/>
    <lineage>
        <taxon>Archaea</taxon>
        <taxon>Methanobacteriati</taxon>
        <taxon>Methanobacteriota</taxon>
        <taxon>Archaeoglobi</taxon>
        <taxon>Archaeoglobales</taxon>
        <taxon>Archaeoglobaceae</taxon>
        <taxon>Archaeoglobus</taxon>
    </lineage>
</organism>
<dbReference type="CDD" id="cd01425">
    <property type="entry name" value="RPS2"/>
    <property type="match status" value="1"/>
</dbReference>
<dbReference type="Gene3D" id="3.40.50.10490">
    <property type="entry name" value="Glucose-6-phosphate isomerase like protein, domain 1"/>
    <property type="match status" value="1"/>
</dbReference>
<keyword evidence="2 5" id="KW-0689">Ribosomal protein</keyword>
<gene>
    <name evidence="5" type="primary">rps2</name>
    <name evidence="7" type="ORF">ENT52_05890</name>
</gene>
<dbReference type="InterPro" id="IPR005707">
    <property type="entry name" value="Ribosomal_uS2_euk/arc"/>
</dbReference>
<dbReference type="InterPro" id="IPR001865">
    <property type="entry name" value="Ribosomal_uS2"/>
</dbReference>
<dbReference type="GO" id="GO:0003735">
    <property type="term" value="F:structural constituent of ribosome"/>
    <property type="evidence" value="ECO:0007669"/>
    <property type="project" value="InterPro"/>
</dbReference>
<dbReference type="PROSITE" id="PS00963">
    <property type="entry name" value="RIBOSOMAL_S2_2"/>
    <property type="match status" value="1"/>
</dbReference>
<dbReference type="FunFam" id="3.40.50.10490:FF:000030">
    <property type="entry name" value="30S ribosomal protein S2"/>
    <property type="match status" value="1"/>
</dbReference>
<dbReference type="Pfam" id="PF00318">
    <property type="entry name" value="Ribosomal_S2"/>
    <property type="match status" value="2"/>
</dbReference>
<dbReference type="InterPro" id="IPR005706">
    <property type="entry name" value="Ribosomal_uS2_bac/mit/plastid"/>
</dbReference>
<evidence type="ECO:0000313" key="7">
    <source>
        <dbReference type="EMBL" id="HGT83241.1"/>
    </source>
</evidence>
<evidence type="ECO:0000256" key="1">
    <source>
        <dbReference type="ARBA" id="ARBA00006242"/>
    </source>
</evidence>
<dbReference type="HAMAP" id="MF_00291_A">
    <property type="entry name" value="Ribosomal_uS2_A"/>
    <property type="match status" value="1"/>
</dbReference>
<evidence type="ECO:0000256" key="5">
    <source>
        <dbReference type="HAMAP-Rule" id="MF_00291"/>
    </source>
</evidence>
<dbReference type="NCBIfam" id="TIGR01012">
    <property type="entry name" value="uS2_euk_arch"/>
    <property type="match status" value="1"/>
</dbReference>
<dbReference type="InterPro" id="IPR023591">
    <property type="entry name" value="Ribosomal_uS2_flav_dom_sf"/>
</dbReference>
<evidence type="ECO:0000256" key="4">
    <source>
        <dbReference type="ARBA" id="ARBA00035256"/>
    </source>
</evidence>
<dbReference type="GO" id="GO:0015935">
    <property type="term" value="C:small ribosomal subunit"/>
    <property type="evidence" value="ECO:0007669"/>
    <property type="project" value="InterPro"/>
</dbReference>
<evidence type="ECO:0000256" key="2">
    <source>
        <dbReference type="ARBA" id="ARBA00022980"/>
    </source>
</evidence>
<dbReference type="AlphaFoldDB" id="A0A7J3M301"/>
<name>A0A7J3M301_ARCFL</name>
<dbReference type="SUPFAM" id="SSF52313">
    <property type="entry name" value="Ribosomal protein S2"/>
    <property type="match status" value="1"/>
</dbReference>
<dbReference type="PRINTS" id="PR00395">
    <property type="entry name" value="RIBOSOMALS2"/>
</dbReference>
<evidence type="ECO:0000256" key="6">
    <source>
        <dbReference type="RuleBase" id="RU003631"/>
    </source>
</evidence>
<comment type="similarity">
    <text evidence="1 5 6">Belongs to the universal ribosomal protein uS2 family.</text>
</comment>
<dbReference type="InterPro" id="IPR023454">
    <property type="entry name" value="Ribosomal_uS2_arc"/>
</dbReference>
<proteinExistence type="inferred from homology"/>
<dbReference type="PANTHER" id="PTHR11489">
    <property type="entry name" value="40S RIBOSOMAL PROTEIN SA"/>
    <property type="match status" value="1"/>
</dbReference>
<dbReference type="GO" id="GO:0006412">
    <property type="term" value="P:translation"/>
    <property type="evidence" value="ECO:0007669"/>
    <property type="project" value="UniProtKB-UniRule"/>
</dbReference>